<gene>
    <name evidence="1" type="ORF">ABT39_MTgene3514</name>
</gene>
<sequence length="100" mass="11516">MLGFKDHFIITKESLAQRPLELFLLTTRGELATTPVNQFYFTRDYKYGKLVEPHINELSLCDLKPREEWQRISSGTNHVSFDLMGGSIMTILYSPPSPTH</sequence>
<reference evidence="1" key="1">
    <citation type="journal article" date="2015" name="Genome Biol. Evol.">
        <title>Organellar Genomes of White Spruce (Picea glauca): Assembly and Annotation.</title>
        <authorList>
            <person name="Jackman S.D."/>
            <person name="Warren R.L."/>
            <person name="Gibb E.A."/>
            <person name="Vandervalk B.P."/>
            <person name="Mohamadi H."/>
            <person name="Chu J."/>
            <person name="Raymond A."/>
            <person name="Pleasance S."/>
            <person name="Coope R."/>
            <person name="Wildung M.R."/>
            <person name="Ritland C.E."/>
            <person name="Bousquet J."/>
            <person name="Jones S.J."/>
            <person name="Bohlmann J."/>
            <person name="Birol I."/>
        </authorList>
    </citation>
    <scope>NUCLEOTIDE SEQUENCE [LARGE SCALE GENOMIC DNA]</scope>
    <source>
        <tissue evidence="1">Flushing bud</tissue>
    </source>
</reference>
<dbReference type="EMBL" id="LKAM01000022">
    <property type="protein sequence ID" value="KUM45274.1"/>
    <property type="molecule type" value="Genomic_DNA"/>
</dbReference>
<comment type="caution">
    <text evidence="1">The sequence shown here is derived from an EMBL/GenBank/DDBJ whole genome shotgun (WGS) entry which is preliminary data.</text>
</comment>
<dbReference type="AlphaFoldDB" id="A0A101LTX4"/>
<accession>A0A101LTX4</accession>
<name>A0A101LTX4_PICGL</name>
<organism evidence="1">
    <name type="scientific">Picea glauca</name>
    <name type="common">White spruce</name>
    <name type="synonym">Pinus glauca</name>
    <dbReference type="NCBI Taxonomy" id="3330"/>
    <lineage>
        <taxon>Eukaryota</taxon>
        <taxon>Viridiplantae</taxon>
        <taxon>Streptophyta</taxon>
        <taxon>Embryophyta</taxon>
        <taxon>Tracheophyta</taxon>
        <taxon>Spermatophyta</taxon>
        <taxon>Pinopsida</taxon>
        <taxon>Pinidae</taxon>
        <taxon>Conifers I</taxon>
        <taxon>Pinales</taxon>
        <taxon>Pinaceae</taxon>
        <taxon>Picea</taxon>
    </lineage>
</organism>
<proteinExistence type="predicted"/>
<geneLocation type="mitochondrion" evidence="1"/>
<protein>
    <submittedName>
        <fullName evidence="1">Uncharacterized protein</fullName>
    </submittedName>
</protein>
<keyword evidence="1" id="KW-0496">Mitochondrion</keyword>
<evidence type="ECO:0000313" key="1">
    <source>
        <dbReference type="EMBL" id="KUM45274.1"/>
    </source>
</evidence>